<dbReference type="NCBIfam" id="TIGR00741">
    <property type="entry name" value="yfiA"/>
    <property type="match status" value="1"/>
</dbReference>
<dbReference type="PANTHER" id="PTHR33231">
    <property type="entry name" value="30S RIBOSOMAL PROTEIN"/>
    <property type="match status" value="1"/>
</dbReference>
<dbReference type="EMBL" id="QFPO01000002">
    <property type="protein sequence ID" value="PZQ19509.1"/>
    <property type="molecule type" value="Genomic_DNA"/>
</dbReference>
<gene>
    <name evidence="7" type="primary">raiA</name>
    <name evidence="7" type="ORF">DI564_02030</name>
</gene>
<dbReference type="SUPFAM" id="SSF69754">
    <property type="entry name" value="Ribosome binding protein Y (YfiA homologue)"/>
    <property type="match status" value="1"/>
</dbReference>
<evidence type="ECO:0000256" key="2">
    <source>
        <dbReference type="ARBA" id="ARBA00038434"/>
    </source>
</evidence>
<comment type="subunit">
    <text evidence="3">Associates exclusively with 100S ribosomes, which are dimers of 70S ribosomes.</text>
</comment>
<feature type="compositionally biased region" description="Basic and acidic residues" evidence="6">
    <location>
        <begin position="95"/>
        <end position="106"/>
    </location>
</feature>
<dbReference type="InterPro" id="IPR003489">
    <property type="entry name" value="RHF/RaiA"/>
</dbReference>
<reference evidence="7 8" key="1">
    <citation type="submission" date="2017-08" db="EMBL/GenBank/DDBJ databases">
        <title>Infants hospitalized years apart are colonized by the same room-sourced microbial strains.</title>
        <authorList>
            <person name="Brooks B."/>
            <person name="Olm M.R."/>
            <person name="Firek B.A."/>
            <person name="Baker R."/>
            <person name="Thomas B.C."/>
            <person name="Morowitz M.J."/>
            <person name="Banfield J.F."/>
        </authorList>
    </citation>
    <scope>NUCLEOTIDE SEQUENCE [LARGE SCALE GENOMIC DNA]</scope>
    <source>
        <strain evidence="7">S2_005_003_R2_42</strain>
    </source>
</reference>
<evidence type="ECO:0000256" key="4">
    <source>
        <dbReference type="ARBA" id="ARBA00041148"/>
    </source>
</evidence>
<accession>A0A2W5KTW4</accession>
<dbReference type="CDD" id="cd00552">
    <property type="entry name" value="RaiA"/>
    <property type="match status" value="1"/>
</dbReference>
<name>A0A2W5KTW4_9GAMM</name>
<dbReference type="AlphaFoldDB" id="A0A2W5KTW4"/>
<dbReference type="Gene3D" id="3.30.160.100">
    <property type="entry name" value="Ribosome hibernation promotion factor-like"/>
    <property type="match status" value="1"/>
</dbReference>
<evidence type="ECO:0000313" key="8">
    <source>
        <dbReference type="Proteomes" id="UP000249046"/>
    </source>
</evidence>
<keyword evidence="1" id="KW-0810">Translation regulation</keyword>
<sequence length="106" mass="11800">MQIHVKGHQVEVTPAIRDYALAKFERLGRTLDHVNELTIVISVEKLLHKAEVTVLCAGRTLHAETTSTDMYAALDALVDKLGAQGRKLKSKRADHHADEVRSARYA</sequence>
<comment type="similarity">
    <text evidence="2">Belongs to the HPF/YfiA ribosome-associated protein family. Short HPF subfamily.</text>
</comment>
<evidence type="ECO:0000313" key="7">
    <source>
        <dbReference type="EMBL" id="PZQ19509.1"/>
    </source>
</evidence>
<dbReference type="Proteomes" id="UP000249046">
    <property type="component" value="Unassembled WGS sequence"/>
</dbReference>
<protein>
    <recommendedName>
        <fullName evidence="4">Ribosome hibernation promoting factor</fullName>
    </recommendedName>
    <alternativeName>
        <fullName evidence="5">Hibernation factor HPF</fullName>
    </alternativeName>
</protein>
<evidence type="ECO:0000256" key="6">
    <source>
        <dbReference type="SAM" id="MobiDB-lite"/>
    </source>
</evidence>
<proteinExistence type="inferred from homology"/>
<comment type="caution">
    <text evidence="7">The sequence shown here is derived from an EMBL/GenBank/DDBJ whole genome shotgun (WGS) entry which is preliminary data.</text>
</comment>
<evidence type="ECO:0000256" key="5">
    <source>
        <dbReference type="ARBA" id="ARBA00041319"/>
    </source>
</evidence>
<dbReference type="PANTHER" id="PTHR33231:SF1">
    <property type="entry name" value="30S RIBOSOMAL PROTEIN"/>
    <property type="match status" value="1"/>
</dbReference>
<dbReference type="InterPro" id="IPR050574">
    <property type="entry name" value="HPF/YfiA_ribosome-assoc"/>
</dbReference>
<dbReference type="GO" id="GO:0022627">
    <property type="term" value="C:cytosolic small ribosomal subunit"/>
    <property type="evidence" value="ECO:0007669"/>
    <property type="project" value="TreeGrafter"/>
</dbReference>
<dbReference type="GO" id="GO:0043024">
    <property type="term" value="F:ribosomal small subunit binding"/>
    <property type="evidence" value="ECO:0007669"/>
    <property type="project" value="TreeGrafter"/>
</dbReference>
<evidence type="ECO:0000256" key="1">
    <source>
        <dbReference type="ARBA" id="ARBA00022845"/>
    </source>
</evidence>
<organism evidence="7 8">
    <name type="scientific">Rhodanobacter denitrificans</name>
    <dbReference type="NCBI Taxonomy" id="666685"/>
    <lineage>
        <taxon>Bacteria</taxon>
        <taxon>Pseudomonadati</taxon>
        <taxon>Pseudomonadota</taxon>
        <taxon>Gammaproteobacteria</taxon>
        <taxon>Lysobacterales</taxon>
        <taxon>Rhodanobacteraceae</taxon>
        <taxon>Rhodanobacter</taxon>
    </lineage>
</organism>
<dbReference type="Pfam" id="PF02482">
    <property type="entry name" value="Ribosomal_S30AE"/>
    <property type="match status" value="1"/>
</dbReference>
<dbReference type="InterPro" id="IPR036567">
    <property type="entry name" value="RHF-like"/>
</dbReference>
<dbReference type="GO" id="GO:0045900">
    <property type="term" value="P:negative regulation of translational elongation"/>
    <property type="evidence" value="ECO:0007669"/>
    <property type="project" value="TreeGrafter"/>
</dbReference>
<evidence type="ECO:0000256" key="3">
    <source>
        <dbReference type="ARBA" id="ARBA00038695"/>
    </source>
</evidence>
<feature type="region of interest" description="Disordered" evidence="6">
    <location>
        <begin position="87"/>
        <end position="106"/>
    </location>
</feature>